<sequence>MNASVLDELGYYLLAGAGGDGPATLMDEAAVVRSWASAPRSSPNGGTSKKRRRSSARRAR</sequence>
<feature type="region of interest" description="Disordered" evidence="1">
    <location>
        <begin position="35"/>
        <end position="60"/>
    </location>
</feature>
<dbReference type="PATRIC" id="fig|1299334.3.peg.676"/>
<reference evidence="2" key="1">
    <citation type="submission" date="2014-01" db="EMBL/GenBank/DDBJ databases">
        <authorList>
            <person name="Brown-Elliot B."/>
            <person name="Wallace R."/>
            <person name="Lenaerts A."/>
            <person name="Ordway D."/>
            <person name="DeGroote M.A."/>
            <person name="Parker T."/>
            <person name="Sizemore C."/>
            <person name="Tallon L.J."/>
            <person name="Sadzewicz L.K."/>
            <person name="Sengamalay N."/>
            <person name="Fraser C.M."/>
            <person name="Hine E."/>
            <person name="Shefchek K.A."/>
            <person name="Das S.P."/>
            <person name="Tettelin H."/>
        </authorList>
    </citation>
    <scope>NUCLEOTIDE SEQUENCE [LARGE SCALE GENOMIC DNA]</scope>
    <source>
        <strain evidence="2">4042</strain>
    </source>
</reference>
<gene>
    <name evidence="2" type="ORF">I553_3168</name>
</gene>
<protein>
    <submittedName>
        <fullName evidence="2">Uncharacterized protein</fullName>
    </submittedName>
</protein>
<accession>X8E513</accession>
<proteinExistence type="predicted"/>
<evidence type="ECO:0000313" key="2">
    <source>
        <dbReference type="EMBL" id="EUA75276.1"/>
    </source>
</evidence>
<dbReference type="EMBL" id="JAOB01000010">
    <property type="protein sequence ID" value="EUA75276.1"/>
    <property type="molecule type" value="Genomic_DNA"/>
</dbReference>
<dbReference type="AlphaFoldDB" id="X8E513"/>
<name>X8E513_MYCXE</name>
<feature type="compositionally biased region" description="Basic residues" evidence="1">
    <location>
        <begin position="48"/>
        <end position="60"/>
    </location>
</feature>
<evidence type="ECO:0000256" key="1">
    <source>
        <dbReference type="SAM" id="MobiDB-lite"/>
    </source>
</evidence>
<comment type="caution">
    <text evidence="2">The sequence shown here is derived from an EMBL/GenBank/DDBJ whole genome shotgun (WGS) entry which is preliminary data.</text>
</comment>
<organism evidence="2">
    <name type="scientific">Mycobacterium xenopi 4042</name>
    <dbReference type="NCBI Taxonomy" id="1299334"/>
    <lineage>
        <taxon>Bacteria</taxon>
        <taxon>Bacillati</taxon>
        <taxon>Actinomycetota</taxon>
        <taxon>Actinomycetes</taxon>
        <taxon>Mycobacteriales</taxon>
        <taxon>Mycobacteriaceae</taxon>
        <taxon>Mycobacterium</taxon>
    </lineage>
</organism>